<comment type="caution">
    <text evidence="2">The sequence shown here is derived from an EMBL/GenBank/DDBJ whole genome shotgun (WGS) entry which is preliminary data.</text>
</comment>
<feature type="compositionally biased region" description="Polar residues" evidence="1">
    <location>
        <begin position="10"/>
        <end position="24"/>
    </location>
</feature>
<keyword evidence="3" id="KW-1185">Reference proteome</keyword>
<dbReference type="Proteomes" id="UP001279734">
    <property type="component" value="Unassembled WGS sequence"/>
</dbReference>
<name>A0AAD3XRU7_NEPGR</name>
<protein>
    <submittedName>
        <fullName evidence="2">Uncharacterized protein</fullName>
    </submittedName>
</protein>
<dbReference type="AlphaFoldDB" id="A0AAD3XRU7"/>
<proteinExistence type="predicted"/>
<reference evidence="2" key="1">
    <citation type="submission" date="2023-05" db="EMBL/GenBank/DDBJ databases">
        <title>Nepenthes gracilis genome sequencing.</title>
        <authorList>
            <person name="Fukushima K."/>
        </authorList>
    </citation>
    <scope>NUCLEOTIDE SEQUENCE</scope>
    <source>
        <strain evidence="2">SING2019-196</strain>
    </source>
</reference>
<sequence length="101" mass="11135">MGLLRGLARSTWTTAEESCSTSRPAHNRPPQPTPNQRIKPHLHSLLPRLSVLALTSSANRRHPRPHPVNSANVGMAHHREIGRRGISTMSLIIRETVGRSG</sequence>
<evidence type="ECO:0000313" key="3">
    <source>
        <dbReference type="Proteomes" id="UP001279734"/>
    </source>
</evidence>
<evidence type="ECO:0000313" key="2">
    <source>
        <dbReference type="EMBL" id="GMH14863.1"/>
    </source>
</evidence>
<dbReference type="EMBL" id="BSYO01000014">
    <property type="protein sequence ID" value="GMH14863.1"/>
    <property type="molecule type" value="Genomic_DNA"/>
</dbReference>
<feature type="region of interest" description="Disordered" evidence="1">
    <location>
        <begin position="55"/>
        <end position="82"/>
    </location>
</feature>
<feature type="region of interest" description="Disordered" evidence="1">
    <location>
        <begin position="1"/>
        <end position="39"/>
    </location>
</feature>
<evidence type="ECO:0000256" key="1">
    <source>
        <dbReference type="SAM" id="MobiDB-lite"/>
    </source>
</evidence>
<accession>A0AAD3XRU7</accession>
<gene>
    <name evidence="2" type="ORF">Nepgr_016704</name>
</gene>
<organism evidence="2 3">
    <name type="scientific">Nepenthes gracilis</name>
    <name type="common">Slender pitcher plant</name>
    <dbReference type="NCBI Taxonomy" id="150966"/>
    <lineage>
        <taxon>Eukaryota</taxon>
        <taxon>Viridiplantae</taxon>
        <taxon>Streptophyta</taxon>
        <taxon>Embryophyta</taxon>
        <taxon>Tracheophyta</taxon>
        <taxon>Spermatophyta</taxon>
        <taxon>Magnoliopsida</taxon>
        <taxon>eudicotyledons</taxon>
        <taxon>Gunneridae</taxon>
        <taxon>Pentapetalae</taxon>
        <taxon>Caryophyllales</taxon>
        <taxon>Nepenthaceae</taxon>
        <taxon>Nepenthes</taxon>
    </lineage>
</organism>